<keyword evidence="2" id="KW-0812">Transmembrane</keyword>
<dbReference type="HOGENOM" id="CLU_2246541_0_0_9"/>
<organism evidence="3 4">
    <name type="scientific">Lactiplantibacillus fabifermentans T30PCM01</name>
    <dbReference type="NCBI Taxonomy" id="1400520"/>
    <lineage>
        <taxon>Bacteria</taxon>
        <taxon>Bacillati</taxon>
        <taxon>Bacillota</taxon>
        <taxon>Bacilli</taxon>
        <taxon>Lactobacillales</taxon>
        <taxon>Lactobacillaceae</taxon>
        <taxon>Lactiplantibacillus</taxon>
    </lineage>
</organism>
<feature type="region of interest" description="Disordered" evidence="1">
    <location>
        <begin position="1"/>
        <end position="22"/>
    </location>
</feature>
<comment type="caution">
    <text evidence="3">The sequence shown here is derived from an EMBL/GenBank/DDBJ whole genome shotgun (WGS) entry which is preliminary data.</text>
</comment>
<protein>
    <submittedName>
        <fullName evidence="3">Uncharacterized protein</fullName>
    </submittedName>
</protein>
<sequence length="104" mass="11884">MAKVGTPHEIIRPNFNSGNGGNGMDNQYVTHKEFKKALKHQSHIMDVHFYKLEKNINQQFEKQSQQFNQELELEIAKAKLSAIKWLIGTSLVLAGVIVSLIKYM</sequence>
<feature type="transmembrane region" description="Helical" evidence="2">
    <location>
        <begin position="82"/>
        <end position="101"/>
    </location>
</feature>
<evidence type="ECO:0000313" key="4">
    <source>
        <dbReference type="Proteomes" id="UP000019247"/>
    </source>
</evidence>
<keyword evidence="2" id="KW-1133">Transmembrane helix</keyword>
<dbReference type="AlphaFoldDB" id="W6TCQ2"/>
<dbReference type="RefSeq" id="WP_033613717.1">
    <property type="nucleotide sequence ID" value="NZ_KK036478.1"/>
</dbReference>
<evidence type="ECO:0000313" key="3">
    <source>
        <dbReference type="EMBL" id="ETY74785.1"/>
    </source>
</evidence>
<evidence type="ECO:0000256" key="2">
    <source>
        <dbReference type="SAM" id="Phobius"/>
    </source>
</evidence>
<gene>
    <name evidence="3" type="ORF">LFAB_05385</name>
</gene>
<dbReference type="PATRIC" id="fig|1400520.3.peg.1052"/>
<reference evidence="3 4" key="1">
    <citation type="journal article" date="2014" name="Genome Announc.">
        <title>Genome Sequence of Lactobacillus fabifermentans Strain T30PCM01, Isolated from Fermenting Grape Marc.</title>
        <authorList>
            <person name="Treu L."/>
            <person name="Vendramin V."/>
            <person name="Bovo B."/>
            <person name="Giacomini A."/>
            <person name="Corich V."/>
            <person name="Campanaro S."/>
        </authorList>
    </citation>
    <scope>NUCLEOTIDE SEQUENCE [LARGE SCALE GENOMIC DNA]</scope>
    <source>
        <strain evidence="3 4">T30PCM01</strain>
    </source>
</reference>
<dbReference type="EMBL" id="AWWK01000025">
    <property type="protein sequence ID" value="ETY74785.1"/>
    <property type="molecule type" value="Genomic_DNA"/>
</dbReference>
<accession>W6TCQ2</accession>
<evidence type="ECO:0000256" key="1">
    <source>
        <dbReference type="SAM" id="MobiDB-lite"/>
    </source>
</evidence>
<proteinExistence type="predicted"/>
<dbReference type="Proteomes" id="UP000019247">
    <property type="component" value="Unassembled WGS sequence"/>
</dbReference>
<dbReference type="STRING" id="1400520.LFAB_05385"/>
<name>W6TCQ2_9LACO</name>
<keyword evidence="2" id="KW-0472">Membrane</keyword>